<dbReference type="Proteomes" id="UP001239397">
    <property type="component" value="Chromosome"/>
</dbReference>
<dbReference type="PROSITE" id="PS00160">
    <property type="entry name" value="ALDOLASE_KDPG_KHG_2"/>
    <property type="match status" value="1"/>
</dbReference>
<evidence type="ECO:0000256" key="5">
    <source>
        <dbReference type="ARBA" id="ARBA00023277"/>
    </source>
</evidence>
<keyword evidence="5" id="KW-0119">Carbohydrate metabolism</keyword>
<keyword evidence="4" id="KW-0456">Lyase</keyword>
<accession>A0A9Y2JLV8</accession>
<keyword evidence="7" id="KW-1185">Reference proteome</keyword>
<dbReference type="PANTHER" id="PTHR30246:SF1">
    <property type="entry name" value="2-DEHYDRO-3-DEOXY-6-PHOSPHOGALACTONATE ALDOLASE-RELATED"/>
    <property type="match status" value="1"/>
</dbReference>
<dbReference type="RefSeq" id="WP_285997366.1">
    <property type="nucleotide sequence ID" value="NZ_CP127295.1"/>
</dbReference>
<dbReference type="PANTHER" id="PTHR30246">
    <property type="entry name" value="2-KETO-3-DEOXY-6-PHOSPHOGLUCONATE ALDOLASE"/>
    <property type="match status" value="1"/>
</dbReference>
<evidence type="ECO:0000256" key="2">
    <source>
        <dbReference type="ARBA" id="ARBA00006906"/>
    </source>
</evidence>
<sequence>MTGALLSRPSPSDALLRSGVVAILRAHSPVSLLPAARVLHDEGVGVLELTRTTPGALEALTTLRRELGEAADIGMGSVRGGDFARRCVEAGASFLVSPVFDAEVLRVGLAAGVPVYPAGMTPSELVTAWDAGAAAVKLFPASTVGPGHLKAVREPVPELRVMATGGIALEDVGAWLRAGALAVGLGGVLLGDALAGGDLDALAGRARWALGAAAGAR</sequence>
<evidence type="ECO:0000256" key="3">
    <source>
        <dbReference type="ARBA" id="ARBA00011233"/>
    </source>
</evidence>
<comment type="subunit">
    <text evidence="3">Homotrimer.</text>
</comment>
<comment type="similarity">
    <text evidence="2">Belongs to the KHG/KDPG aldolase family.</text>
</comment>
<organism evidence="6 7">
    <name type="scientific">Amycolatopsis mongoliensis</name>
    <dbReference type="NCBI Taxonomy" id="715475"/>
    <lineage>
        <taxon>Bacteria</taxon>
        <taxon>Bacillati</taxon>
        <taxon>Actinomycetota</taxon>
        <taxon>Actinomycetes</taxon>
        <taxon>Pseudonocardiales</taxon>
        <taxon>Pseudonocardiaceae</taxon>
        <taxon>Amycolatopsis</taxon>
    </lineage>
</organism>
<dbReference type="KEGG" id="amog:QRX60_43790"/>
<dbReference type="Pfam" id="PF01081">
    <property type="entry name" value="Aldolase"/>
    <property type="match status" value="1"/>
</dbReference>
<dbReference type="GO" id="GO:0016829">
    <property type="term" value="F:lyase activity"/>
    <property type="evidence" value="ECO:0007669"/>
    <property type="project" value="UniProtKB-KW"/>
</dbReference>
<evidence type="ECO:0000313" key="6">
    <source>
        <dbReference type="EMBL" id="WIY00905.1"/>
    </source>
</evidence>
<gene>
    <name evidence="6" type="ORF">QRX60_43790</name>
</gene>
<dbReference type="InterPro" id="IPR000887">
    <property type="entry name" value="Aldlse_KDPG_KHG"/>
</dbReference>
<reference evidence="6 7" key="1">
    <citation type="submission" date="2023-06" db="EMBL/GenBank/DDBJ databases">
        <authorList>
            <person name="Oyuntsetseg B."/>
            <person name="Kim S.B."/>
        </authorList>
    </citation>
    <scope>NUCLEOTIDE SEQUENCE [LARGE SCALE GENOMIC DNA]</scope>
    <source>
        <strain evidence="6 7">4-36</strain>
    </source>
</reference>
<dbReference type="CDD" id="cd00452">
    <property type="entry name" value="KDPG_aldolase"/>
    <property type="match status" value="1"/>
</dbReference>
<name>A0A9Y2JLV8_9PSEU</name>
<protein>
    <submittedName>
        <fullName evidence="6">Bifunctional 4-hydroxy-2-oxoglutarate aldolase/2-dehydro-3-deoxy-phosphogluconate aldolase</fullName>
    </submittedName>
</protein>
<evidence type="ECO:0000256" key="4">
    <source>
        <dbReference type="ARBA" id="ARBA00023239"/>
    </source>
</evidence>
<dbReference type="InterPro" id="IPR031338">
    <property type="entry name" value="KDPG/KHG_AS_2"/>
</dbReference>
<evidence type="ECO:0000313" key="7">
    <source>
        <dbReference type="Proteomes" id="UP001239397"/>
    </source>
</evidence>
<dbReference type="InterPro" id="IPR013785">
    <property type="entry name" value="Aldolase_TIM"/>
</dbReference>
<dbReference type="SUPFAM" id="SSF51569">
    <property type="entry name" value="Aldolase"/>
    <property type="match status" value="1"/>
</dbReference>
<evidence type="ECO:0000256" key="1">
    <source>
        <dbReference type="ARBA" id="ARBA00004761"/>
    </source>
</evidence>
<dbReference type="Gene3D" id="3.20.20.70">
    <property type="entry name" value="Aldolase class I"/>
    <property type="match status" value="1"/>
</dbReference>
<dbReference type="AlphaFoldDB" id="A0A9Y2JLV8"/>
<proteinExistence type="inferred from homology"/>
<comment type="pathway">
    <text evidence="1">Carbohydrate acid metabolism.</text>
</comment>
<dbReference type="EMBL" id="CP127295">
    <property type="protein sequence ID" value="WIY00905.1"/>
    <property type="molecule type" value="Genomic_DNA"/>
</dbReference>